<dbReference type="GO" id="GO:0016829">
    <property type="term" value="F:lyase activity"/>
    <property type="evidence" value="ECO:0007669"/>
    <property type="project" value="UniProtKB-KW"/>
</dbReference>
<evidence type="ECO:0000256" key="2">
    <source>
        <dbReference type="ARBA" id="ARBA00009387"/>
    </source>
</evidence>
<protein>
    <submittedName>
        <fullName evidence="6">Soluble lytic murein transglycosylase</fullName>
        <ecNumber evidence="6">4.2.2.-</ecNumber>
    </submittedName>
</protein>
<evidence type="ECO:0000313" key="7">
    <source>
        <dbReference type="Proteomes" id="UP000250358"/>
    </source>
</evidence>
<dbReference type="AlphaFoldDB" id="A0A2X1C8L0"/>
<dbReference type="Pfam" id="PF01464">
    <property type="entry name" value="SLT"/>
    <property type="match status" value="1"/>
</dbReference>
<dbReference type="SUPFAM" id="SSF53955">
    <property type="entry name" value="Lysozyme-like"/>
    <property type="match status" value="1"/>
</dbReference>
<dbReference type="Proteomes" id="UP000250358">
    <property type="component" value="Unassembled WGS sequence"/>
</dbReference>
<evidence type="ECO:0000313" key="6">
    <source>
        <dbReference type="EMBL" id="SPU43016.1"/>
    </source>
</evidence>
<evidence type="ECO:0000256" key="4">
    <source>
        <dbReference type="SAM" id="SignalP"/>
    </source>
</evidence>
<comment type="similarity">
    <text evidence="1">Belongs to the transglycosylase Slt family.</text>
</comment>
<dbReference type="CDD" id="cd00254">
    <property type="entry name" value="LT-like"/>
    <property type="match status" value="1"/>
</dbReference>
<dbReference type="EMBL" id="UAQM01000002">
    <property type="protein sequence ID" value="SPU43016.1"/>
    <property type="molecule type" value="Genomic_DNA"/>
</dbReference>
<sequence length="237" mass="26014">MRRLRLTRLRRRIVLTVCFSLLLPAPVAVQAAPSGAPQGVREGQHQARIDVLIAQAARRFGVPEDWIRAVMRQESGFDPAATSRAGAMGLMQVMPGTWAELRLRHGLGADPYDPQDNVLAGTAYLREMYDRFGPHGMLAAYNAGPGRYLQHRDHGRPLPAETRDYVARISARIGRRFEPPSLQTPARRPSDPRPDPAAASLFPTDPSDADRPAVDPFAGRLFVRLSAPAPDEGGGRE</sequence>
<organism evidence="6 7">
    <name type="scientific">Brevundimonas diminuta</name>
    <name type="common">Pseudomonas diminuta</name>
    <dbReference type="NCBI Taxonomy" id="293"/>
    <lineage>
        <taxon>Bacteria</taxon>
        <taxon>Pseudomonadati</taxon>
        <taxon>Pseudomonadota</taxon>
        <taxon>Alphaproteobacteria</taxon>
        <taxon>Caulobacterales</taxon>
        <taxon>Caulobacteraceae</taxon>
        <taxon>Brevundimonas</taxon>
    </lineage>
</organism>
<feature type="domain" description="Transglycosylase SLT" evidence="5">
    <location>
        <begin position="52"/>
        <end position="150"/>
    </location>
</feature>
<dbReference type="EC" id="4.2.2.-" evidence="6"/>
<gene>
    <name evidence="6" type="primary">slt_2</name>
    <name evidence="6" type="ORF">NCTC11165_00987</name>
</gene>
<dbReference type="Gene3D" id="1.10.530.10">
    <property type="match status" value="1"/>
</dbReference>
<comment type="similarity">
    <text evidence="2">Belongs to the virb1 family.</text>
</comment>
<proteinExistence type="inferred from homology"/>
<dbReference type="InterPro" id="IPR008258">
    <property type="entry name" value="Transglycosylase_SLT_dom_1"/>
</dbReference>
<keyword evidence="4" id="KW-0732">Signal</keyword>
<dbReference type="PANTHER" id="PTHR37423">
    <property type="entry name" value="SOLUBLE LYTIC MUREIN TRANSGLYCOSYLASE-RELATED"/>
    <property type="match status" value="1"/>
</dbReference>
<reference evidence="6 7" key="1">
    <citation type="submission" date="2018-06" db="EMBL/GenBank/DDBJ databases">
        <authorList>
            <consortium name="Pathogen Informatics"/>
            <person name="Doyle S."/>
        </authorList>
    </citation>
    <scope>NUCLEOTIDE SEQUENCE [LARGE SCALE GENOMIC DNA]</scope>
    <source>
        <strain evidence="6 7">NCTC11165</strain>
    </source>
</reference>
<keyword evidence="6" id="KW-0456">Lyase</keyword>
<evidence type="ECO:0000256" key="1">
    <source>
        <dbReference type="ARBA" id="ARBA00007734"/>
    </source>
</evidence>
<dbReference type="RefSeq" id="WP_128115270.1">
    <property type="nucleotide sequence ID" value="NZ_UAQM01000002.1"/>
</dbReference>
<evidence type="ECO:0000256" key="3">
    <source>
        <dbReference type="SAM" id="MobiDB-lite"/>
    </source>
</evidence>
<dbReference type="InterPro" id="IPR023346">
    <property type="entry name" value="Lysozyme-like_dom_sf"/>
</dbReference>
<dbReference type="PANTHER" id="PTHR37423:SF2">
    <property type="entry name" value="MEMBRANE-BOUND LYTIC MUREIN TRANSGLYCOSYLASE C"/>
    <property type="match status" value="1"/>
</dbReference>
<feature type="region of interest" description="Disordered" evidence="3">
    <location>
        <begin position="174"/>
        <end position="215"/>
    </location>
</feature>
<feature type="signal peptide" evidence="4">
    <location>
        <begin position="1"/>
        <end position="31"/>
    </location>
</feature>
<evidence type="ECO:0000259" key="5">
    <source>
        <dbReference type="Pfam" id="PF01464"/>
    </source>
</evidence>
<name>A0A2X1C8L0_BREDI</name>
<feature type="chain" id="PRO_5016055716" evidence="4">
    <location>
        <begin position="32"/>
        <end position="237"/>
    </location>
</feature>
<accession>A0A2X1C8L0</accession>